<dbReference type="STRING" id="1890683.A0A427YGD4"/>
<dbReference type="AlphaFoldDB" id="A0A427YGD4"/>
<organism evidence="1 2">
    <name type="scientific">Saitozyma podzolica</name>
    <dbReference type="NCBI Taxonomy" id="1890683"/>
    <lineage>
        <taxon>Eukaryota</taxon>
        <taxon>Fungi</taxon>
        <taxon>Dikarya</taxon>
        <taxon>Basidiomycota</taxon>
        <taxon>Agaricomycotina</taxon>
        <taxon>Tremellomycetes</taxon>
        <taxon>Tremellales</taxon>
        <taxon>Trimorphomycetaceae</taxon>
        <taxon>Saitozyma</taxon>
    </lineage>
</organism>
<dbReference type="InterPro" id="IPR036249">
    <property type="entry name" value="Thioredoxin-like_sf"/>
</dbReference>
<accession>A0A427YGD4</accession>
<dbReference type="Proteomes" id="UP000279259">
    <property type="component" value="Unassembled WGS sequence"/>
</dbReference>
<dbReference type="SUPFAM" id="SSF52833">
    <property type="entry name" value="Thioredoxin-like"/>
    <property type="match status" value="1"/>
</dbReference>
<evidence type="ECO:0008006" key="3">
    <source>
        <dbReference type="Google" id="ProtNLM"/>
    </source>
</evidence>
<evidence type="ECO:0000313" key="2">
    <source>
        <dbReference type="Proteomes" id="UP000279259"/>
    </source>
</evidence>
<dbReference type="EMBL" id="RSCD01000011">
    <property type="protein sequence ID" value="RSH90166.1"/>
    <property type="molecule type" value="Genomic_DNA"/>
</dbReference>
<dbReference type="PANTHER" id="PTHR33875:SF2">
    <property type="entry name" value="ACR183CP"/>
    <property type="match status" value="1"/>
</dbReference>
<reference evidence="1 2" key="1">
    <citation type="submission" date="2018-11" db="EMBL/GenBank/DDBJ databases">
        <title>Genome sequence of Saitozyma podzolica DSM 27192.</title>
        <authorList>
            <person name="Aliyu H."/>
            <person name="Gorte O."/>
            <person name="Ochsenreither K."/>
        </authorList>
    </citation>
    <scope>NUCLEOTIDE SEQUENCE [LARGE SCALE GENOMIC DNA]</scope>
    <source>
        <strain evidence="1 2">DSM 27192</strain>
    </source>
</reference>
<name>A0A427YGD4_9TREE</name>
<dbReference type="Gene3D" id="3.40.30.10">
    <property type="entry name" value="Glutaredoxin"/>
    <property type="match status" value="1"/>
</dbReference>
<proteinExistence type="predicted"/>
<keyword evidence="2" id="KW-1185">Reference proteome</keyword>
<gene>
    <name evidence="1" type="ORF">EHS25_001500</name>
</gene>
<comment type="caution">
    <text evidence="1">The sequence shown here is derived from an EMBL/GenBank/DDBJ whole genome shotgun (WGS) entry which is preliminary data.</text>
</comment>
<dbReference type="OrthoDB" id="37297at2759"/>
<evidence type="ECO:0000313" key="1">
    <source>
        <dbReference type="EMBL" id="RSH90166.1"/>
    </source>
</evidence>
<sequence length="215" mass="23887">MSIPRALTSLKQGTGPQVLEVYIDILCPYSAKIFRSLTDNVIPLVSQGGKYAGKLSVVTWIYPQSFHYLSMIHAEAVYIFSSRYPDLSWEYITSLFDTQRDFFNVPAQTLTISEARNKLTELALDVLESNGALDAGPRSQAFGELRAAMEVRVGKDGGINGGNEGSDWVKYMIKRGRQNGIHVTPTALFDGLKDDSVSSSWGKDEWEKWLAAKLV</sequence>
<protein>
    <recommendedName>
        <fullName evidence="3">Thioredoxin-like fold domain-containing protein</fullName>
    </recommendedName>
</protein>
<dbReference type="PANTHER" id="PTHR33875">
    <property type="entry name" value="OS09G0542200 PROTEIN"/>
    <property type="match status" value="1"/>
</dbReference>